<keyword evidence="1" id="KW-0677">Repeat</keyword>
<dbReference type="SMART" id="SM00315">
    <property type="entry name" value="RGS"/>
    <property type="match status" value="1"/>
</dbReference>
<dbReference type="PROSITE" id="PS51421">
    <property type="entry name" value="RAS"/>
    <property type="match status" value="1"/>
</dbReference>
<dbReference type="SMART" id="SM00174">
    <property type="entry name" value="RHO"/>
    <property type="match status" value="1"/>
</dbReference>
<dbReference type="Gene3D" id="1.25.40.20">
    <property type="entry name" value="Ankyrin repeat-containing domain"/>
    <property type="match status" value="1"/>
</dbReference>
<comment type="caution">
    <text evidence="6">The sequence shown here is derived from an EMBL/GenBank/DDBJ whole genome shotgun (WGS) entry which is preliminary data.</text>
</comment>
<dbReference type="Pfam" id="PF00071">
    <property type="entry name" value="Ras"/>
    <property type="match status" value="1"/>
</dbReference>
<dbReference type="InterPro" id="IPR036770">
    <property type="entry name" value="Ankyrin_rpt-contain_sf"/>
</dbReference>
<accession>A0ABQ8YDT5</accession>
<reference evidence="6" key="1">
    <citation type="submission" date="2022-08" db="EMBL/GenBank/DDBJ databases">
        <title>Novel sulfate-reducing endosymbionts in the free-living metamonad Anaeramoeba.</title>
        <authorList>
            <person name="Jerlstrom-Hultqvist J."/>
            <person name="Cepicka I."/>
            <person name="Gallot-Lavallee L."/>
            <person name="Salas-Leiva D."/>
            <person name="Curtis B.A."/>
            <person name="Zahonova K."/>
            <person name="Pipaliya S."/>
            <person name="Dacks J."/>
            <person name="Roger A.J."/>
        </authorList>
    </citation>
    <scope>NUCLEOTIDE SEQUENCE</scope>
    <source>
        <strain evidence="6">Schooner1</strain>
    </source>
</reference>
<dbReference type="SMART" id="SM00248">
    <property type="entry name" value="ANK"/>
    <property type="match status" value="5"/>
</dbReference>
<dbReference type="SUPFAM" id="SSF48403">
    <property type="entry name" value="Ankyrin repeat"/>
    <property type="match status" value="1"/>
</dbReference>
<feature type="region of interest" description="Disordered" evidence="4">
    <location>
        <begin position="1509"/>
        <end position="1553"/>
    </location>
</feature>
<feature type="region of interest" description="Disordered" evidence="4">
    <location>
        <begin position="693"/>
        <end position="732"/>
    </location>
</feature>
<evidence type="ECO:0000256" key="3">
    <source>
        <dbReference type="PROSITE-ProRule" id="PRU00023"/>
    </source>
</evidence>
<gene>
    <name evidence="6" type="ORF">M0813_02575</name>
</gene>
<dbReference type="SMART" id="SM00368">
    <property type="entry name" value="LRR_RI"/>
    <property type="match status" value="4"/>
</dbReference>
<dbReference type="SUPFAM" id="SSF52047">
    <property type="entry name" value="RNI-like"/>
    <property type="match status" value="1"/>
</dbReference>
<feature type="compositionally biased region" description="Low complexity" evidence="4">
    <location>
        <begin position="875"/>
        <end position="888"/>
    </location>
</feature>
<protein>
    <submittedName>
        <fullName evidence="6">Molting protein mlt-4</fullName>
    </submittedName>
</protein>
<dbReference type="InterPro" id="IPR001806">
    <property type="entry name" value="Small_GTPase"/>
</dbReference>
<dbReference type="PROSITE" id="PS50132">
    <property type="entry name" value="RGS"/>
    <property type="match status" value="1"/>
</dbReference>
<dbReference type="Pfam" id="PF12796">
    <property type="entry name" value="Ank_2"/>
    <property type="match status" value="2"/>
</dbReference>
<evidence type="ECO:0000256" key="2">
    <source>
        <dbReference type="ARBA" id="ARBA00023043"/>
    </source>
</evidence>
<keyword evidence="7" id="KW-1185">Reference proteome</keyword>
<name>A0ABQ8YDT5_9EUKA</name>
<dbReference type="Pfam" id="PF00615">
    <property type="entry name" value="RGS"/>
    <property type="match status" value="1"/>
</dbReference>
<feature type="compositionally biased region" description="Low complexity" evidence="4">
    <location>
        <begin position="694"/>
        <end position="707"/>
    </location>
</feature>
<dbReference type="Gene3D" id="3.80.10.10">
    <property type="entry name" value="Ribonuclease Inhibitor"/>
    <property type="match status" value="1"/>
</dbReference>
<dbReference type="Gene3D" id="1.10.167.10">
    <property type="entry name" value="Regulator of G-protein Signalling 4, domain 2"/>
    <property type="match status" value="1"/>
</dbReference>
<evidence type="ECO:0000256" key="1">
    <source>
        <dbReference type="ARBA" id="ARBA00022737"/>
    </source>
</evidence>
<evidence type="ECO:0000313" key="6">
    <source>
        <dbReference type="EMBL" id="KAJ6242727.1"/>
    </source>
</evidence>
<dbReference type="SMART" id="SM00173">
    <property type="entry name" value="RAS"/>
    <property type="match status" value="1"/>
</dbReference>
<dbReference type="InterPro" id="IPR002110">
    <property type="entry name" value="Ankyrin_rpt"/>
</dbReference>
<feature type="repeat" description="ANK" evidence="3">
    <location>
        <begin position="1171"/>
        <end position="1203"/>
    </location>
</feature>
<dbReference type="SUPFAM" id="SSF52540">
    <property type="entry name" value="P-loop containing nucleoside triphosphate hydrolases"/>
    <property type="match status" value="1"/>
</dbReference>
<dbReference type="PANTHER" id="PTHR24126">
    <property type="entry name" value="ANKYRIN REPEAT, PH AND SEC7 DOMAIN CONTAINING PROTEIN SECG-RELATED"/>
    <property type="match status" value="1"/>
</dbReference>
<proteinExistence type="predicted"/>
<dbReference type="PROSITE" id="PS51419">
    <property type="entry name" value="RAB"/>
    <property type="match status" value="1"/>
</dbReference>
<dbReference type="EMBL" id="JAOAOG010000173">
    <property type="protein sequence ID" value="KAJ6242727.1"/>
    <property type="molecule type" value="Genomic_DNA"/>
</dbReference>
<sequence length="1711" mass="198462">MTNCLGKYSIAIENIKDKKKQLVLKILEYRILFQKFKQSKNKKSKHLYSIHFFDINKVISKDSLHITIETKKQTISIYSKDSNQILQLITKQLYTFSFGFTKHIFPTIIIQPFIHHEKFWKTFSLTNKRENDGSNNHFQMDFLQIYQGYCDYYNIERNFQFVMKYKKIALNKTKPYVFNFNKLLGFLNGSNTKKKSKTKLNTYKQFKAIFKTLKCYGHFTSILCHNFDFKFLPKLFAELTEGNIQITKIKMTGIGSSEFFLEFAKALKNNINIPLEHLNLSNNHLGDKIGLKIINSLSKSTKGLRVLKMKNCNFTNKGVEKMFQILKSCKKINKIIKKIDFSNNSLGEIGTKAVTDWVHRLTTSENKIHSIHLSECSLKLNTFLPILTKQICYQLQNLDLSGSKLDNSSSILLSKIIKQSFVLRYLNLSKTGVARNDFQLITSTIKKNKKIEKFFFNASSNNFELEEANIIAENLINSTKIKSLVIEDNNFTIAGLQIIIRELISNKSIRHISLARTFRTCDNLKLLSELFQILIKKNEYLHHLNLEGYDKTNCLSKYIHKMLLSLGDNKHLQSLNIFNNEIGEVGLNLLLNSLKQNTTLTSLQFDDKRGDYTIKSLESITNMLQVNDSLKFFPVPINLIKKISKKKTLELVLNFQNEIEKKIKNNKKNSKIRIKKNKFELNKKYKIFLKKNQKMSNNNNNNEKTGNSEILDHKNRQNNGKQANESNGRHIDIPDKNYLIRSDDELVESTSIETMCNELKTQLGFKSRNNKQRSSSCTRIELSKHIQKKQLKKFEKIIKKNIELDTYTKNINSKSFDINLKLSSLSSSAPKNNSPLNINSLLQTNLYPETNNNPNIASSTFVTNSSSKTTAIETTTTTTTTTTATTKTTTKRDTDSSKSKKKSSLIFPNKKYLRRITRSKTIYTPSVPFFKNRGRSSTISSNPNSKNEFLTSTSILNSENNDTTKSKTEYEGDELKFIEMSSKLKILLKNENFDEIKKMIRKKIKRKNSKRKNKKKENTNVLKSKKNYIGHCDYILGDIDADPNGGRDTFYLNFENNSTLLHYACQYGNLDFLMFCLNFPNIEKIVNFQDKLGLTPLHKLMSKNPGRELVMLLSDYGCDFNITDKRGWNALQLFLHSIDNDREDMEACNKNIEILNILLDNNSLINQKDEKGWTSVHRTANLGYSKLLEILIQKGGKVDQLDNKKSSALHRSARNGNVECVKVLIKYGADLDAVDSSGNTAMSLARLFGQSKVEKELDPNLKENEGQIPITFDYEENYLHLKNKIMEYSPNYYEYTILLFGAVKCGKTKLIQRIKTKLFSETYLPTIENKNSLKVIYSNKRVIINLLDVSGDQIYSSFREGWIKKADGFIIGYSVDENPEYLDTLKVVYKMIKLIKSQKNKKLVDRNQINKTQNKELDLPLILVSLKNDLKKKLITEEDGVELSKYFHCPFVQVSSKLNVNVEFVFKNLIHQLIMKIPNREPKTELDNPLKQQNNKFLNKNYNHLFPNLNNSNIINHNNNHNNNNNNHNNNNNNNNDNNNDNNNNNNINNNDNIKNYLKKKMNRSNSQPTNERKNLTEIKSFEDVLKNDICLDWFSKFLKHEYAQENLTFFFSIQQYKKINHNSPQLVQISAQKIAETYIFDGSQEQININFEERKTIENILESKQNIDSKLFDQALIQILQILKTDSYPKFIQTSFYKKMNQQIYKLQYY</sequence>
<feature type="region of interest" description="Disordered" evidence="4">
    <location>
        <begin position="875"/>
        <end position="902"/>
    </location>
</feature>
<dbReference type="InterPro" id="IPR044926">
    <property type="entry name" value="RGS_subdomain_2"/>
</dbReference>
<dbReference type="PROSITE" id="PS50297">
    <property type="entry name" value="ANK_REP_REGION"/>
    <property type="match status" value="2"/>
</dbReference>
<evidence type="ECO:0000313" key="7">
    <source>
        <dbReference type="Proteomes" id="UP001150062"/>
    </source>
</evidence>
<feature type="compositionally biased region" description="Polar residues" evidence="4">
    <location>
        <begin position="717"/>
        <end position="726"/>
    </location>
</feature>
<dbReference type="InterPro" id="IPR032675">
    <property type="entry name" value="LRR_dom_sf"/>
</dbReference>
<dbReference type="Proteomes" id="UP001150062">
    <property type="component" value="Unassembled WGS sequence"/>
</dbReference>
<dbReference type="PROSITE" id="PS50088">
    <property type="entry name" value="ANK_REPEAT"/>
    <property type="match status" value="3"/>
</dbReference>
<dbReference type="InterPro" id="IPR016137">
    <property type="entry name" value="RGS"/>
</dbReference>
<dbReference type="PRINTS" id="PR00449">
    <property type="entry name" value="RASTRNSFRMNG"/>
</dbReference>
<dbReference type="SUPFAM" id="SSF48097">
    <property type="entry name" value="Regulator of G-protein signaling, RGS"/>
    <property type="match status" value="1"/>
</dbReference>
<feature type="repeat" description="ANK" evidence="3">
    <location>
        <begin position="1204"/>
        <end position="1236"/>
    </location>
</feature>
<evidence type="ECO:0000256" key="4">
    <source>
        <dbReference type="SAM" id="MobiDB-lite"/>
    </source>
</evidence>
<dbReference type="InterPro" id="IPR027417">
    <property type="entry name" value="P-loop_NTPase"/>
</dbReference>
<feature type="repeat" description="ANK" evidence="3">
    <location>
        <begin position="1092"/>
        <end position="1125"/>
    </location>
</feature>
<feature type="domain" description="RGS" evidence="5">
    <location>
        <begin position="1581"/>
        <end position="1702"/>
    </location>
</feature>
<organism evidence="6 7">
    <name type="scientific">Anaeramoeba flamelloides</name>
    <dbReference type="NCBI Taxonomy" id="1746091"/>
    <lineage>
        <taxon>Eukaryota</taxon>
        <taxon>Metamonada</taxon>
        <taxon>Anaeramoebidae</taxon>
        <taxon>Anaeramoeba</taxon>
    </lineage>
</organism>
<keyword evidence="2 3" id="KW-0040">ANK repeat</keyword>
<dbReference type="Gene3D" id="3.40.50.300">
    <property type="entry name" value="P-loop containing nucleotide triphosphate hydrolases"/>
    <property type="match status" value="1"/>
</dbReference>
<evidence type="ECO:0000259" key="5">
    <source>
        <dbReference type="PROSITE" id="PS50132"/>
    </source>
</evidence>
<dbReference type="InterPro" id="IPR036305">
    <property type="entry name" value="RGS_sf"/>
</dbReference>